<dbReference type="InterPro" id="IPR047184">
    <property type="entry name" value="KANK1-4"/>
</dbReference>
<evidence type="ECO:0000313" key="6">
    <source>
        <dbReference type="Proteomes" id="UP000314986"/>
    </source>
</evidence>
<evidence type="ECO:0008006" key="7">
    <source>
        <dbReference type="Google" id="ProtNLM"/>
    </source>
</evidence>
<feature type="compositionally biased region" description="Polar residues" evidence="4">
    <location>
        <begin position="73"/>
        <end position="83"/>
    </location>
</feature>
<dbReference type="Ensembl" id="ENSCMIT00000030933.1">
    <property type="protein sequence ID" value="ENSCMIP00000030466.1"/>
    <property type="gene ID" value="ENSCMIG00000013111.1"/>
</dbReference>
<evidence type="ECO:0000313" key="5">
    <source>
        <dbReference type="Ensembl" id="ENSCMIP00000030466.1"/>
    </source>
</evidence>
<keyword evidence="1" id="KW-0677">Repeat</keyword>
<reference evidence="6" key="2">
    <citation type="journal article" date="2007" name="PLoS Biol.">
        <title>Survey sequencing and comparative analysis of the elephant shark (Callorhinchus milii) genome.</title>
        <authorList>
            <person name="Venkatesh B."/>
            <person name="Kirkness E.F."/>
            <person name="Loh Y.H."/>
            <person name="Halpern A.L."/>
            <person name="Lee A.P."/>
            <person name="Johnson J."/>
            <person name="Dandona N."/>
            <person name="Viswanathan L.D."/>
            <person name="Tay A."/>
            <person name="Venter J.C."/>
            <person name="Strausberg R.L."/>
            <person name="Brenner S."/>
        </authorList>
    </citation>
    <scope>NUCLEOTIDE SEQUENCE [LARGE SCALE GENOMIC DNA]</scope>
</reference>
<dbReference type="Proteomes" id="UP000314986">
    <property type="component" value="Unassembled WGS sequence"/>
</dbReference>
<sequence>MAGAARLNLSIPGKYLSPQILPKQPIQPKTRSPYAVETPYGFQLDLDFLKYVDDIQSGNTLKKLIHRRPKVKPSSSNKAWSGQSSGWTSTESLSSTTSEDIQGSATTPKARSQQGGCENQEPITAVSPLPDKHLLPPPSPGFLRNLRVERTLLETSRRLQHQHLSTEDCQRIKMLSTAPRPAGTSSGHRQLSPSMYHHTFLGNGESHAHSSPAFFTFSPLSSGRSSPVPSITPAHLQHIRQHMAAGLRRLKELEEQVKGIPQLERKLSAVEEEKRQLLSELKQRKVCDCGQALGFRQRSYSTSNLSGESSQGSTVPAHVNNIKRTSKIRELRQLTEKLATLERHGKGGKVRAVSNVTHRSVSVGGEEQMDQVVFYYKSNRPCWDVAVGAELEVRDASVGVVESSLGLTTEAQEEIEFLQQIIDRQKDNMSMMETELEESSNELHTFRLKVAAFTSRKMLDVGVMVQPTVADASLEARVSVVSRAVGGDDCITDGSVDCGLQSKAVNCVSHVTEVSVDQDSPIMVKEEAAHRVRGESTSKASLRNEAARDVLPSVCRDREMGASLREQGAACSPTLELRDCDSKQINKDSVTVENQIVVKFYSSSQQLVCGGGANTEEKRSDQDQTGTAKRTEAGGPKGECS</sequence>
<feature type="region of interest" description="Disordered" evidence="4">
    <location>
        <begin position="608"/>
        <end position="641"/>
    </location>
</feature>
<reference evidence="6" key="3">
    <citation type="journal article" date="2014" name="Nature">
        <title>Elephant shark genome provides unique insights into gnathostome evolution.</title>
        <authorList>
            <consortium name="International Elephant Shark Genome Sequencing Consortium"/>
            <person name="Venkatesh B."/>
            <person name="Lee A.P."/>
            <person name="Ravi V."/>
            <person name="Maurya A.K."/>
            <person name="Lian M.M."/>
            <person name="Swann J.B."/>
            <person name="Ohta Y."/>
            <person name="Flajnik M.F."/>
            <person name="Sutoh Y."/>
            <person name="Kasahara M."/>
            <person name="Hoon S."/>
            <person name="Gangu V."/>
            <person name="Roy S.W."/>
            <person name="Irimia M."/>
            <person name="Korzh V."/>
            <person name="Kondrychyn I."/>
            <person name="Lim Z.W."/>
            <person name="Tay B.H."/>
            <person name="Tohari S."/>
            <person name="Kong K.W."/>
            <person name="Ho S."/>
            <person name="Lorente-Galdos B."/>
            <person name="Quilez J."/>
            <person name="Marques-Bonet T."/>
            <person name="Raney B.J."/>
            <person name="Ingham P.W."/>
            <person name="Tay A."/>
            <person name="Hillier L.W."/>
            <person name="Minx P."/>
            <person name="Boehm T."/>
            <person name="Wilson R.K."/>
            <person name="Brenner S."/>
            <person name="Warren W.C."/>
        </authorList>
    </citation>
    <scope>NUCLEOTIDE SEQUENCE [LARGE SCALE GENOMIC DNA]</scope>
</reference>
<dbReference type="STRING" id="7868.ENSCMIP00000030466"/>
<dbReference type="PANTHER" id="PTHR24168:SF23">
    <property type="entry name" value="KN MOTIF AND ANKYRIN REPEAT DOMAIN-CONTAINING PROTEIN 3"/>
    <property type="match status" value="1"/>
</dbReference>
<reference evidence="6" key="1">
    <citation type="journal article" date="2006" name="Science">
        <title>Ancient noncoding elements conserved in the human genome.</title>
        <authorList>
            <person name="Venkatesh B."/>
            <person name="Kirkness E.F."/>
            <person name="Loh Y.H."/>
            <person name="Halpern A.L."/>
            <person name="Lee A.P."/>
            <person name="Johnson J."/>
            <person name="Dandona N."/>
            <person name="Viswanathan L.D."/>
            <person name="Tay A."/>
            <person name="Venter J.C."/>
            <person name="Strausberg R.L."/>
            <person name="Brenner S."/>
        </authorList>
    </citation>
    <scope>NUCLEOTIDE SEQUENCE [LARGE SCALE GENOMIC DNA]</scope>
</reference>
<dbReference type="InParanoid" id="A0A4W3ISM4"/>
<feature type="compositionally biased region" description="Polar residues" evidence="4">
    <location>
        <begin position="99"/>
        <end position="117"/>
    </location>
</feature>
<dbReference type="GO" id="GO:0030837">
    <property type="term" value="P:negative regulation of actin filament polymerization"/>
    <property type="evidence" value="ECO:0007669"/>
    <property type="project" value="InterPro"/>
</dbReference>
<keyword evidence="2" id="KW-0040">ANK repeat</keyword>
<evidence type="ECO:0000256" key="2">
    <source>
        <dbReference type="ARBA" id="ARBA00023043"/>
    </source>
</evidence>
<reference evidence="5" key="4">
    <citation type="submission" date="2025-08" db="UniProtKB">
        <authorList>
            <consortium name="Ensembl"/>
        </authorList>
    </citation>
    <scope>IDENTIFICATION</scope>
</reference>
<feature type="compositionally biased region" description="Low complexity" evidence="4">
    <location>
        <begin position="84"/>
        <end position="98"/>
    </location>
</feature>
<dbReference type="PANTHER" id="PTHR24168">
    <property type="entry name" value="KN MOTIF AND ANKYRIN REPEAT DOMAIN-CONTAINING"/>
    <property type="match status" value="1"/>
</dbReference>
<evidence type="ECO:0000256" key="3">
    <source>
        <dbReference type="SAM" id="Coils"/>
    </source>
</evidence>
<evidence type="ECO:0000256" key="1">
    <source>
        <dbReference type="ARBA" id="ARBA00022737"/>
    </source>
</evidence>
<feature type="coiled-coil region" evidence="3">
    <location>
        <begin position="236"/>
        <end position="280"/>
    </location>
</feature>
<protein>
    <recommendedName>
        <fullName evidence="7">KN motif and ankyrin repeat domain-containing protein 1</fullName>
    </recommendedName>
</protein>
<feature type="coiled-coil region" evidence="3">
    <location>
        <begin position="408"/>
        <end position="442"/>
    </location>
</feature>
<accession>A0A4W3ISM4</accession>
<evidence type="ECO:0000256" key="4">
    <source>
        <dbReference type="SAM" id="MobiDB-lite"/>
    </source>
</evidence>
<name>A0A4W3ISM4_CALMI</name>
<reference evidence="5" key="5">
    <citation type="submission" date="2025-09" db="UniProtKB">
        <authorList>
            <consortium name="Ensembl"/>
        </authorList>
    </citation>
    <scope>IDENTIFICATION</scope>
</reference>
<dbReference type="AlphaFoldDB" id="A0A4W3ISM4"/>
<organism evidence="5 6">
    <name type="scientific">Callorhinchus milii</name>
    <name type="common">Ghost shark</name>
    <dbReference type="NCBI Taxonomy" id="7868"/>
    <lineage>
        <taxon>Eukaryota</taxon>
        <taxon>Metazoa</taxon>
        <taxon>Chordata</taxon>
        <taxon>Craniata</taxon>
        <taxon>Vertebrata</taxon>
        <taxon>Chondrichthyes</taxon>
        <taxon>Holocephali</taxon>
        <taxon>Chimaeriformes</taxon>
        <taxon>Callorhinchidae</taxon>
        <taxon>Callorhinchus</taxon>
    </lineage>
</organism>
<proteinExistence type="predicted"/>
<dbReference type="InterPro" id="IPR021939">
    <property type="entry name" value="KN_motif"/>
</dbReference>
<dbReference type="GeneTree" id="ENSGT00940000154886"/>
<dbReference type="OMA" id="TADICVE"/>
<dbReference type="Pfam" id="PF12075">
    <property type="entry name" value="KN_motif"/>
    <property type="match status" value="1"/>
</dbReference>
<dbReference type="GO" id="GO:0005856">
    <property type="term" value="C:cytoskeleton"/>
    <property type="evidence" value="ECO:0007669"/>
    <property type="project" value="TreeGrafter"/>
</dbReference>
<dbReference type="GO" id="GO:0005737">
    <property type="term" value="C:cytoplasm"/>
    <property type="evidence" value="ECO:0007669"/>
    <property type="project" value="TreeGrafter"/>
</dbReference>
<keyword evidence="3" id="KW-0175">Coiled coil</keyword>
<feature type="region of interest" description="Disordered" evidence="4">
    <location>
        <begin position="66"/>
        <end position="142"/>
    </location>
</feature>
<keyword evidence="6" id="KW-1185">Reference proteome</keyword>